<proteinExistence type="predicted"/>
<organism evidence="5 6">
    <name type="scientific">Actinacidiphila polyblastidii</name>
    <dbReference type="NCBI Taxonomy" id="3110430"/>
    <lineage>
        <taxon>Bacteria</taxon>
        <taxon>Bacillati</taxon>
        <taxon>Actinomycetota</taxon>
        <taxon>Actinomycetes</taxon>
        <taxon>Kitasatosporales</taxon>
        <taxon>Streptomycetaceae</taxon>
        <taxon>Actinacidiphila</taxon>
    </lineage>
</organism>
<name>A0ABU7PD59_9ACTN</name>
<comment type="caution">
    <text evidence="5">The sequence shown here is derived from an EMBL/GenBank/DDBJ whole genome shotgun (WGS) entry which is preliminary data.</text>
</comment>
<dbReference type="SUPFAM" id="SSF46894">
    <property type="entry name" value="C-terminal effector domain of the bipartite response regulators"/>
    <property type="match status" value="1"/>
</dbReference>
<keyword evidence="3" id="KW-0804">Transcription</keyword>
<dbReference type="PROSITE" id="PS50043">
    <property type="entry name" value="HTH_LUXR_2"/>
    <property type="match status" value="1"/>
</dbReference>
<evidence type="ECO:0000256" key="1">
    <source>
        <dbReference type="ARBA" id="ARBA00023015"/>
    </source>
</evidence>
<evidence type="ECO:0000256" key="3">
    <source>
        <dbReference type="ARBA" id="ARBA00023163"/>
    </source>
</evidence>
<dbReference type="PANTHER" id="PTHR44688:SF16">
    <property type="entry name" value="DNA-BINDING TRANSCRIPTIONAL ACTIVATOR DEVR_DOSR"/>
    <property type="match status" value="1"/>
</dbReference>
<keyword evidence="6" id="KW-1185">Reference proteome</keyword>
<keyword evidence="2" id="KW-0238">DNA-binding</keyword>
<dbReference type="SMART" id="SM00421">
    <property type="entry name" value="HTH_LUXR"/>
    <property type="match status" value="1"/>
</dbReference>
<dbReference type="InterPro" id="IPR000792">
    <property type="entry name" value="Tscrpt_reg_LuxR_C"/>
</dbReference>
<keyword evidence="1" id="KW-0805">Transcription regulation</keyword>
<reference evidence="5 6" key="1">
    <citation type="submission" date="2023-12" db="EMBL/GenBank/DDBJ databases">
        <title>Streptomyces sp. V4-01.</title>
        <authorList>
            <person name="Somphong A."/>
            <person name="Phongsopitanun W."/>
        </authorList>
    </citation>
    <scope>NUCLEOTIDE SEQUENCE [LARGE SCALE GENOMIC DNA]</scope>
    <source>
        <strain evidence="5 6">V4-01</strain>
    </source>
</reference>
<evidence type="ECO:0000256" key="2">
    <source>
        <dbReference type="ARBA" id="ARBA00023125"/>
    </source>
</evidence>
<feature type="domain" description="HTH luxR-type" evidence="4">
    <location>
        <begin position="130"/>
        <end position="193"/>
    </location>
</feature>
<evidence type="ECO:0000313" key="6">
    <source>
        <dbReference type="Proteomes" id="UP001344658"/>
    </source>
</evidence>
<dbReference type="InterPro" id="IPR016032">
    <property type="entry name" value="Sig_transdc_resp-reg_C-effctor"/>
</dbReference>
<dbReference type="CDD" id="cd06170">
    <property type="entry name" value="LuxR_C_like"/>
    <property type="match status" value="1"/>
</dbReference>
<dbReference type="Gene3D" id="1.10.10.10">
    <property type="entry name" value="Winged helix-like DNA-binding domain superfamily/Winged helix DNA-binding domain"/>
    <property type="match status" value="1"/>
</dbReference>
<evidence type="ECO:0000259" key="4">
    <source>
        <dbReference type="PROSITE" id="PS50043"/>
    </source>
</evidence>
<dbReference type="RefSeq" id="WP_330795118.1">
    <property type="nucleotide sequence ID" value="NZ_JAZEWV010000009.1"/>
</dbReference>
<dbReference type="Pfam" id="PF00196">
    <property type="entry name" value="GerE"/>
    <property type="match status" value="1"/>
</dbReference>
<dbReference type="PRINTS" id="PR00038">
    <property type="entry name" value="HTHLUXR"/>
</dbReference>
<sequence length="193" mass="21209">MMELADAARAAGRIPEARTILDRLEPLAAHTTAAAFHISLHHARVHLAPDDQIEPLLAAALAAPGLADWPYHRARLHLTYGRHLRRTRRAGESRRHLRLALDLLQPLGAAYWADQARGELRATGDPSPETAPGPATLTPQEARIARLAAQGLTNRDIGRHLHMSHRTVGAHLYKIFPKLGVTSRNQLPRALDA</sequence>
<gene>
    <name evidence="5" type="ORF">V2S66_13800</name>
</gene>
<dbReference type="PANTHER" id="PTHR44688">
    <property type="entry name" value="DNA-BINDING TRANSCRIPTIONAL ACTIVATOR DEVR_DOSR"/>
    <property type="match status" value="1"/>
</dbReference>
<protein>
    <submittedName>
        <fullName evidence="5">Helix-turn-helix transcriptional regulator</fullName>
    </submittedName>
</protein>
<evidence type="ECO:0000313" key="5">
    <source>
        <dbReference type="EMBL" id="MEE4543037.1"/>
    </source>
</evidence>
<accession>A0ABU7PD59</accession>
<dbReference type="EMBL" id="JAZEWV010000009">
    <property type="protein sequence ID" value="MEE4543037.1"/>
    <property type="molecule type" value="Genomic_DNA"/>
</dbReference>
<dbReference type="InterPro" id="IPR036388">
    <property type="entry name" value="WH-like_DNA-bd_sf"/>
</dbReference>
<dbReference type="Proteomes" id="UP001344658">
    <property type="component" value="Unassembled WGS sequence"/>
</dbReference>